<organism evidence="2 3">
    <name type="scientific">Sphingomonas jatrophae</name>
    <dbReference type="NCBI Taxonomy" id="1166337"/>
    <lineage>
        <taxon>Bacteria</taxon>
        <taxon>Pseudomonadati</taxon>
        <taxon>Pseudomonadota</taxon>
        <taxon>Alphaproteobacteria</taxon>
        <taxon>Sphingomonadales</taxon>
        <taxon>Sphingomonadaceae</taxon>
        <taxon>Sphingomonas</taxon>
    </lineage>
</organism>
<dbReference type="STRING" id="1166337.SAMN05192580_3837"/>
<gene>
    <name evidence="2" type="ORF">SAMN05192580_3837</name>
</gene>
<keyword evidence="3" id="KW-1185">Reference proteome</keyword>
<feature type="region of interest" description="Disordered" evidence="1">
    <location>
        <begin position="1"/>
        <end position="62"/>
    </location>
</feature>
<evidence type="ECO:0000256" key="1">
    <source>
        <dbReference type="SAM" id="MobiDB-lite"/>
    </source>
</evidence>
<reference evidence="2 3" key="1">
    <citation type="submission" date="2016-10" db="EMBL/GenBank/DDBJ databases">
        <authorList>
            <person name="de Groot N.N."/>
        </authorList>
    </citation>
    <scope>NUCLEOTIDE SEQUENCE [LARGE SCALE GENOMIC DNA]</scope>
    <source>
        <strain evidence="2 3">S5-249</strain>
    </source>
</reference>
<proteinExistence type="predicted"/>
<dbReference type="RefSeq" id="WP_093317264.1">
    <property type="nucleotide sequence ID" value="NZ_FOZG01000003.1"/>
</dbReference>
<protein>
    <submittedName>
        <fullName evidence="2">Uncharacterized protein</fullName>
    </submittedName>
</protein>
<evidence type="ECO:0000313" key="3">
    <source>
        <dbReference type="Proteomes" id="UP000198824"/>
    </source>
</evidence>
<dbReference type="AlphaFoldDB" id="A0A1I6MBM4"/>
<dbReference type="OrthoDB" id="7873635at2"/>
<accession>A0A1I6MBM4</accession>
<dbReference type="EMBL" id="FOZG01000003">
    <property type="protein sequence ID" value="SFS12992.1"/>
    <property type="molecule type" value="Genomic_DNA"/>
</dbReference>
<feature type="compositionally biased region" description="Basic and acidic residues" evidence="1">
    <location>
        <begin position="30"/>
        <end position="39"/>
    </location>
</feature>
<sequence>MTDPTPRDAAFSDHDGEGEANPVRPAGAESMRDPQKNWDEQDEAVDETFPASDPVDMTPHKD</sequence>
<evidence type="ECO:0000313" key="2">
    <source>
        <dbReference type="EMBL" id="SFS12992.1"/>
    </source>
</evidence>
<dbReference type="Proteomes" id="UP000198824">
    <property type="component" value="Unassembled WGS sequence"/>
</dbReference>
<name>A0A1I6MBM4_9SPHN</name>